<dbReference type="EMBL" id="ML977313">
    <property type="protein sequence ID" value="KAF2120810.1"/>
    <property type="molecule type" value="Genomic_DNA"/>
</dbReference>
<accession>A0A6A5ZMC3</accession>
<gene>
    <name evidence="2" type="ORF">BDV96DRAFT_484879</name>
</gene>
<reference evidence="2" key="1">
    <citation type="journal article" date="2020" name="Stud. Mycol.">
        <title>101 Dothideomycetes genomes: a test case for predicting lifestyles and emergence of pathogens.</title>
        <authorList>
            <person name="Haridas S."/>
            <person name="Albert R."/>
            <person name="Binder M."/>
            <person name="Bloem J."/>
            <person name="Labutti K."/>
            <person name="Salamov A."/>
            <person name="Andreopoulos B."/>
            <person name="Baker S."/>
            <person name="Barry K."/>
            <person name="Bills G."/>
            <person name="Bluhm B."/>
            <person name="Cannon C."/>
            <person name="Castanera R."/>
            <person name="Culley D."/>
            <person name="Daum C."/>
            <person name="Ezra D."/>
            <person name="Gonzalez J."/>
            <person name="Henrissat B."/>
            <person name="Kuo A."/>
            <person name="Liang C."/>
            <person name="Lipzen A."/>
            <person name="Lutzoni F."/>
            <person name="Magnuson J."/>
            <person name="Mondo S."/>
            <person name="Nolan M."/>
            <person name="Ohm R."/>
            <person name="Pangilinan J."/>
            <person name="Park H.-J."/>
            <person name="Ramirez L."/>
            <person name="Alfaro M."/>
            <person name="Sun H."/>
            <person name="Tritt A."/>
            <person name="Yoshinaga Y."/>
            <person name="Zwiers L.-H."/>
            <person name="Turgeon B."/>
            <person name="Goodwin S."/>
            <person name="Spatafora J."/>
            <person name="Crous P."/>
            <person name="Grigoriev I."/>
        </authorList>
    </citation>
    <scope>NUCLEOTIDE SEQUENCE</scope>
    <source>
        <strain evidence="2">CBS 627.86</strain>
    </source>
</reference>
<keyword evidence="1" id="KW-1133">Transmembrane helix</keyword>
<name>A0A6A5ZMC3_9PLEO</name>
<keyword evidence="3" id="KW-1185">Reference proteome</keyword>
<proteinExistence type="predicted"/>
<dbReference type="Proteomes" id="UP000799770">
    <property type="component" value="Unassembled WGS sequence"/>
</dbReference>
<evidence type="ECO:0000256" key="1">
    <source>
        <dbReference type="SAM" id="Phobius"/>
    </source>
</evidence>
<dbReference type="AlphaFoldDB" id="A0A6A5ZMC3"/>
<organism evidence="2 3">
    <name type="scientific">Lophiotrema nucula</name>
    <dbReference type="NCBI Taxonomy" id="690887"/>
    <lineage>
        <taxon>Eukaryota</taxon>
        <taxon>Fungi</taxon>
        <taxon>Dikarya</taxon>
        <taxon>Ascomycota</taxon>
        <taxon>Pezizomycotina</taxon>
        <taxon>Dothideomycetes</taxon>
        <taxon>Pleosporomycetidae</taxon>
        <taxon>Pleosporales</taxon>
        <taxon>Lophiotremataceae</taxon>
        <taxon>Lophiotrema</taxon>
    </lineage>
</organism>
<dbReference type="OrthoDB" id="3596604at2759"/>
<sequence>MLGLSLGLGLNLASSLKKYAVILRWSLLTRRYVSMEVFDLILGVETLTKVMKLMVISLPGISAKPGSAKSRWMQRFPWLREARNDGTKLTWLLCLLWLLINIGAQILVAALSLFWPVDPSESMPLLTYGTVSVSDLANWATNPPEVTGNSSSLAAANSFGTEASTYPEFNVTDPQTDLSSLSRNPIYKGEGYYEYRFVNRNPAHMYTNVLVTTRTVQAKATCDELQTDEDFVDPEEGAIFAWGSYNGQDWFKNKLPEYVHGSLSWIGSRWENCGPRCTNMTVYQTRDSGEIKHPSLFLCNSTLSPVTGGEEAFTYLRPEDNEHIFSSDDFARIATGAISWTGYTMNKWYDRQTRAYLRGSKWSPYHIVSKEEVEDLIARFTIGAVAAFDDHGLRYEVPGQYTKPVQGQQLTVDWPWVLALLSGILFTQFSALIALIAFANKSIIRDESFFSLAMLLRPVVNRIGREGMNMSGEEIKNHPKLMFKKIRYDYREGRQGEPNQVDIFFQGVDSAEREGRRSWVDGVYN</sequence>
<protein>
    <submittedName>
        <fullName evidence="2">Uncharacterized protein</fullName>
    </submittedName>
</protein>
<keyword evidence="1" id="KW-0472">Membrane</keyword>
<evidence type="ECO:0000313" key="3">
    <source>
        <dbReference type="Proteomes" id="UP000799770"/>
    </source>
</evidence>
<feature type="transmembrane region" description="Helical" evidence="1">
    <location>
        <begin position="414"/>
        <end position="439"/>
    </location>
</feature>
<evidence type="ECO:0000313" key="2">
    <source>
        <dbReference type="EMBL" id="KAF2120810.1"/>
    </source>
</evidence>
<keyword evidence="1" id="KW-0812">Transmembrane</keyword>